<dbReference type="Proteomes" id="UP000048948">
    <property type="component" value="Unassembled WGS sequence"/>
</dbReference>
<dbReference type="EMBL" id="CSAE01001239">
    <property type="protein sequence ID" value="COX42698.1"/>
    <property type="molecule type" value="Genomic_DNA"/>
</dbReference>
<protein>
    <recommendedName>
        <fullName evidence="13">Secreted protein</fullName>
    </recommendedName>
</protein>
<keyword evidence="2" id="KW-0732">Signal</keyword>
<evidence type="ECO:0000313" key="11">
    <source>
        <dbReference type="Proteomes" id="UP000046680"/>
    </source>
</evidence>
<dbReference type="EMBL" id="CQQC01002008">
    <property type="protein sequence ID" value="CNW42106.1"/>
    <property type="molecule type" value="Genomic_DNA"/>
</dbReference>
<organism evidence="6 8">
    <name type="scientific">Mycobacterium tuberculosis</name>
    <dbReference type="NCBI Taxonomy" id="1773"/>
    <lineage>
        <taxon>Bacteria</taxon>
        <taxon>Bacillati</taxon>
        <taxon>Actinomycetota</taxon>
        <taxon>Actinomycetes</taxon>
        <taxon>Mycobacteriales</taxon>
        <taxon>Mycobacteriaceae</taxon>
        <taxon>Mycobacterium</taxon>
        <taxon>Mycobacterium tuberculosis complex</taxon>
    </lineage>
</organism>
<proteinExistence type="predicted"/>
<evidence type="ECO:0000313" key="7">
    <source>
        <dbReference type="EMBL" id="CPA44359.1"/>
    </source>
</evidence>
<feature type="chain" id="PRO_5041523741" description="Secreted protein" evidence="2">
    <location>
        <begin position="20"/>
        <end position="70"/>
    </location>
</feature>
<dbReference type="Proteomes" id="UP000046680">
    <property type="component" value="Unassembled WGS sequence"/>
</dbReference>
<name>A0A0T9B6F3_MYCTX</name>
<sequence>MVSARIRLVPSSLASAALANNASLSPSIAADPQRVVSFINVVGCGTDPSSAMRQNRRQVIESATSRHSDS</sequence>
<evidence type="ECO:0000313" key="9">
    <source>
        <dbReference type="Proteomes" id="UP000039021"/>
    </source>
</evidence>
<dbReference type="EMBL" id="CNGE01000686">
    <property type="protein sequence ID" value="CKT19935.1"/>
    <property type="molecule type" value="Genomic_DNA"/>
</dbReference>
<evidence type="ECO:0008006" key="13">
    <source>
        <dbReference type="Google" id="ProtNLM"/>
    </source>
</evidence>
<reference evidence="8 9" key="3">
    <citation type="submission" date="2015-03" db="EMBL/GenBank/DDBJ databases">
        <authorList>
            <consortium name="Pathogen Informatics"/>
        </authorList>
    </citation>
    <scope>NUCLEOTIDE SEQUENCE [LARGE SCALE GENOMIC DNA]</scope>
    <source>
        <strain evidence="4 12">Bir 172</strain>
        <strain evidence="3 11">C09601061</strain>
        <strain evidence="5 10">D00501624</strain>
        <strain evidence="8">K00500041</strain>
        <strain evidence="9">N09902308</strain>
    </source>
</reference>
<feature type="signal peptide" evidence="2">
    <location>
        <begin position="1"/>
        <end position="19"/>
    </location>
</feature>
<evidence type="ECO:0000313" key="6">
    <source>
        <dbReference type="EMBL" id="COX42698.1"/>
    </source>
</evidence>
<feature type="region of interest" description="Disordered" evidence="1">
    <location>
        <begin position="47"/>
        <end position="70"/>
    </location>
</feature>
<dbReference type="EMBL" id="CSBK01002975">
    <property type="protein sequence ID" value="CPA44359.1"/>
    <property type="molecule type" value="Genomic_DNA"/>
</dbReference>
<accession>A0A0T9B6F3</accession>
<evidence type="ECO:0000256" key="2">
    <source>
        <dbReference type="SAM" id="SignalP"/>
    </source>
</evidence>
<gene>
    <name evidence="3" type="ORF">ERS007657_03542</name>
    <name evidence="5" type="ORF">ERS007661_03949</name>
    <name evidence="6" type="ORF">ERS007703_05217</name>
    <name evidence="7" type="ORF">ERS007739_04610</name>
    <name evidence="4" type="ORF">ERS027646_03140</name>
</gene>
<reference evidence="7" key="2">
    <citation type="submission" date="2015-03" db="EMBL/GenBank/DDBJ databases">
        <authorList>
            <consortium name="Pathogen Informatics"/>
            <person name="Murphy D."/>
        </authorList>
    </citation>
    <scope>NUCLEOTIDE SEQUENCE</scope>
    <source>
        <strain evidence="7">N09902308</strain>
    </source>
</reference>
<dbReference type="Proteomes" id="UP000038802">
    <property type="component" value="Unassembled WGS sequence"/>
</dbReference>
<evidence type="ECO:0000313" key="12">
    <source>
        <dbReference type="Proteomes" id="UP000048948"/>
    </source>
</evidence>
<dbReference type="Proteomes" id="UP000039021">
    <property type="component" value="Unassembled WGS sequence"/>
</dbReference>
<evidence type="ECO:0000313" key="10">
    <source>
        <dbReference type="Proteomes" id="UP000039217"/>
    </source>
</evidence>
<reference evidence="6" key="1">
    <citation type="submission" date="2015-03" db="EMBL/GenBank/DDBJ databases">
        <authorList>
            <person name="Murphy D."/>
        </authorList>
    </citation>
    <scope>NUCLEOTIDE SEQUENCE [LARGE SCALE GENOMIC DNA]</scope>
    <source>
        <strain evidence="6">K00500041</strain>
    </source>
</reference>
<dbReference type="Proteomes" id="UP000039217">
    <property type="component" value="Unassembled WGS sequence"/>
</dbReference>
<evidence type="ECO:0000256" key="1">
    <source>
        <dbReference type="SAM" id="MobiDB-lite"/>
    </source>
</evidence>
<evidence type="ECO:0000313" key="5">
    <source>
        <dbReference type="EMBL" id="CNW42106.1"/>
    </source>
</evidence>
<dbReference type="AlphaFoldDB" id="A0A0T9B6F3"/>
<evidence type="ECO:0000313" key="4">
    <source>
        <dbReference type="EMBL" id="CKT19935.1"/>
    </source>
</evidence>
<evidence type="ECO:0000313" key="3">
    <source>
        <dbReference type="EMBL" id="CFS00842.1"/>
    </source>
</evidence>
<dbReference type="EMBL" id="CGCX01001755">
    <property type="protein sequence ID" value="CFS00842.1"/>
    <property type="molecule type" value="Genomic_DNA"/>
</dbReference>
<evidence type="ECO:0000313" key="8">
    <source>
        <dbReference type="Proteomes" id="UP000038802"/>
    </source>
</evidence>